<reference evidence="2 3" key="1">
    <citation type="submission" date="2019-11" db="EMBL/GenBank/DDBJ databases">
        <title>Genome sequences of 17 halophilic strains isolated from different environments.</title>
        <authorList>
            <person name="Furrow R.E."/>
        </authorList>
    </citation>
    <scope>NUCLEOTIDE SEQUENCE [LARGE SCALE GENOMIC DNA]</scope>
    <source>
        <strain evidence="2 3">SL-4</strain>
    </source>
</reference>
<keyword evidence="1" id="KW-1133">Transmembrane helix</keyword>
<feature type="transmembrane region" description="Helical" evidence="1">
    <location>
        <begin position="43"/>
        <end position="61"/>
    </location>
</feature>
<dbReference type="EMBL" id="WMFA01000004">
    <property type="protein sequence ID" value="MYL71621.1"/>
    <property type="molecule type" value="Genomic_DNA"/>
</dbReference>
<evidence type="ECO:0000313" key="3">
    <source>
        <dbReference type="Proteomes" id="UP000450457"/>
    </source>
</evidence>
<comment type="caution">
    <text evidence="2">The sequence shown here is derived from an EMBL/GenBank/DDBJ whole genome shotgun (WGS) entry which is preliminary data.</text>
</comment>
<dbReference type="OrthoDB" id="2972998at2"/>
<gene>
    <name evidence="2" type="ORF">GLW00_12205</name>
</gene>
<keyword evidence="1" id="KW-0472">Membrane</keyword>
<proteinExistence type="predicted"/>
<protein>
    <submittedName>
        <fullName evidence="2">Uncharacterized protein</fullName>
    </submittedName>
</protein>
<sequence>MISRGKTKTGKWFVYIGIWTFAFGFAFSEWVGMEGTPSLLEAASIPMIIMGLLLIVLSNFFRKDVHG</sequence>
<keyword evidence="1" id="KW-0812">Transmembrane</keyword>
<dbReference type="GeneID" id="78007766"/>
<accession>A0A845FCQ3</accession>
<dbReference type="Proteomes" id="UP000450457">
    <property type="component" value="Unassembled WGS sequence"/>
</dbReference>
<feature type="transmembrane region" description="Helical" evidence="1">
    <location>
        <begin position="12"/>
        <end position="31"/>
    </location>
</feature>
<evidence type="ECO:0000256" key="1">
    <source>
        <dbReference type="SAM" id="Phobius"/>
    </source>
</evidence>
<dbReference type="AlphaFoldDB" id="A0A845FCQ3"/>
<name>A0A845FCQ3_9BACI</name>
<organism evidence="2 3">
    <name type="scientific">Halobacillus litoralis</name>
    <dbReference type="NCBI Taxonomy" id="45668"/>
    <lineage>
        <taxon>Bacteria</taxon>
        <taxon>Bacillati</taxon>
        <taxon>Bacillota</taxon>
        <taxon>Bacilli</taxon>
        <taxon>Bacillales</taxon>
        <taxon>Bacillaceae</taxon>
        <taxon>Halobacillus</taxon>
    </lineage>
</organism>
<evidence type="ECO:0000313" key="2">
    <source>
        <dbReference type="EMBL" id="MYL71621.1"/>
    </source>
</evidence>
<dbReference type="RefSeq" id="WP_160914442.1">
    <property type="nucleotide sequence ID" value="NZ_WMFA01000004.1"/>
</dbReference>